<comment type="caution">
    <text evidence="2">The sequence shown here is derived from an EMBL/GenBank/DDBJ whole genome shotgun (WGS) entry which is preliminary data.</text>
</comment>
<reference evidence="2 3" key="1">
    <citation type="journal article" date="2017" name="Genome Biol. Evol.">
        <title>Phytophthora megakarya and P. palmivora, closely related causal agents of cacao black pod rot, underwent increases in genome sizes and gene numbers by different mechanisms.</title>
        <authorList>
            <person name="Ali S.S."/>
            <person name="Shao J."/>
            <person name="Lary D.J."/>
            <person name="Kronmiller B."/>
            <person name="Shen D."/>
            <person name="Strem M.D."/>
            <person name="Amoako-Attah I."/>
            <person name="Akrofi A.Y."/>
            <person name="Begoude B.A."/>
            <person name="Ten Hoopen G.M."/>
            <person name="Coulibaly K."/>
            <person name="Kebe B.I."/>
            <person name="Melnick R.L."/>
            <person name="Guiltinan M.J."/>
            <person name="Tyler B.M."/>
            <person name="Meinhardt L.W."/>
            <person name="Bailey B.A."/>
        </authorList>
    </citation>
    <scope>NUCLEOTIDE SEQUENCE [LARGE SCALE GENOMIC DNA]</scope>
    <source>
        <strain evidence="3">sbr112.9</strain>
    </source>
</reference>
<gene>
    <name evidence="2" type="ORF">PHPALM_36131</name>
</gene>
<sequence length="182" mass="20773">MEWYKELLRVRSLLLFEPNSDSLALVDPILGSQRSQTTSMLAGAFTSNTLSESPSSEEEDSLEEGEDEEQSTELVLSMITGISDDGKILAHNRKWESCSDVFVDPATLQRKRKTFFRWPLTLQLGDKSFSNAQLLKEISFAILVSDLQWQSSHDMDRYERIGRKRFKTVSQTQRQISVSAFV</sequence>
<dbReference type="AlphaFoldDB" id="A0A2P4X0R3"/>
<evidence type="ECO:0000313" key="2">
    <source>
        <dbReference type="EMBL" id="POM59130.1"/>
    </source>
</evidence>
<feature type="region of interest" description="Disordered" evidence="1">
    <location>
        <begin position="45"/>
        <end position="70"/>
    </location>
</feature>
<name>A0A2P4X0R3_9STRA</name>
<accession>A0A2P4X0R3</accession>
<organism evidence="2 3">
    <name type="scientific">Phytophthora palmivora</name>
    <dbReference type="NCBI Taxonomy" id="4796"/>
    <lineage>
        <taxon>Eukaryota</taxon>
        <taxon>Sar</taxon>
        <taxon>Stramenopiles</taxon>
        <taxon>Oomycota</taxon>
        <taxon>Peronosporomycetes</taxon>
        <taxon>Peronosporales</taxon>
        <taxon>Peronosporaceae</taxon>
        <taxon>Phytophthora</taxon>
    </lineage>
</organism>
<dbReference type="Proteomes" id="UP000237271">
    <property type="component" value="Unassembled WGS sequence"/>
</dbReference>
<proteinExistence type="predicted"/>
<keyword evidence="3" id="KW-1185">Reference proteome</keyword>
<protein>
    <submittedName>
        <fullName evidence="2">Uncharacterized protein</fullName>
    </submittedName>
</protein>
<evidence type="ECO:0000313" key="3">
    <source>
        <dbReference type="Proteomes" id="UP000237271"/>
    </source>
</evidence>
<feature type="compositionally biased region" description="Acidic residues" evidence="1">
    <location>
        <begin position="55"/>
        <end position="70"/>
    </location>
</feature>
<evidence type="ECO:0000256" key="1">
    <source>
        <dbReference type="SAM" id="MobiDB-lite"/>
    </source>
</evidence>
<dbReference type="EMBL" id="NCKW01020056">
    <property type="protein sequence ID" value="POM59130.1"/>
    <property type="molecule type" value="Genomic_DNA"/>
</dbReference>